<evidence type="ECO:0000259" key="11">
    <source>
        <dbReference type="PROSITE" id="PS50855"/>
    </source>
</evidence>
<dbReference type="EMBL" id="KT447549">
    <property type="protein sequence ID" value="AMK97075.1"/>
    <property type="molecule type" value="Genomic_DNA"/>
</dbReference>
<evidence type="ECO:0000256" key="5">
    <source>
        <dbReference type="ARBA" id="ARBA00015947"/>
    </source>
</evidence>
<protein>
    <recommendedName>
        <fullName evidence="5 9">Cytochrome c oxidase subunit 1</fullName>
        <ecNumber evidence="9">7.1.1.9</ecNumber>
    </recommendedName>
</protein>
<feature type="transmembrane region" description="Helical" evidence="10">
    <location>
        <begin position="371"/>
        <end position="392"/>
    </location>
</feature>
<feature type="transmembrane region" description="Helical" evidence="10">
    <location>
        <begin position="295"/>
        <end position="317"/>
    </location>
</feature>
<evidence type="ECO:0000256" key="4">
    <source>
        <dbReference type="ARBA" id="ARBA00009578"/>
    </source>
</evidence>
<keyword evidence="9" id="KW-0813">Transport</keyword>
<feature type="transmembrane region" description="Helical" evidence="10">
    <location>
        <begin position="9"/>
        <end position="30"/>
    </location>
</feature>
<dbReference type="UniPathway" id="UPA00705"/>
<evidence type="ECO:0000313" key="12">
    <source>
        <dbReference type="EMBL" id="AMK97075.1"/>
    </source>
</evidence>
<dbReference type="GO" id="GO:0005743">
    <property type="term" value="C:mitochondrial inner membrane"/>
    <property type="evidence" value="ECO:0007669"/>
    <property type="project" value="UniProtKB-SubCell"/>
</dbReference>
<dbReference type="InterPro" id="IPR023616">
    <property type="entry name" value="Cyt_c_oxase-like_su1_dom"/>
</dbReference>
<dbReference type="CDD" id="cd01663">
    <property type="entry name" value="Cyt_c_Oxidase_I"/>
    <property type="match status" value="1"/>
</dbReference>
<dbReference type="PRINTS" id="PR01165">
    <property type="entry name" value="CYCOXIDASEI"/>
</dbReference>
<reference evidence="12" key="1">
    <citation type="journal article" date="2016" name="Zool. Scr.">
        <title>Mitogenomic phylogeny of Acanthocephala reveals novel Class relationships.</title>
        <authorList>
            <person name="Gazi M."/>
            <person name="Kim J."/>
            <person name="Garcia-Varela M."/>
            <person name="Park C."/>
            <person name="Littlewood D.J."/>
            <person name="Park J.-K."/>
        </authorList>
    </citation>
    <scope>NUCLEOTIDE SEQUENCE</scope>
</reference>
<comment type="similarity">
    <text evidence="4 9">Belongs to the heme-copper respiratory oxidase family.</text>
</comment>
<geneLocation type="mitochondrion" evidence="12"/>
<dbReference type="GO" id="GO:0045277">
    <property type="term" value="C:respiratory chain complex IV"/>
    <property type="evidence" value="ECO:0007669"/>
    <property type="project" value="InterPro"/>
</dbReference>
<comment type="pathway">
    <text evidence="3 9">Energy metabolism; oxidative phosphorylation.</text>
</comment>
<keyword evidence="9" id="KW-0479">Metal-binding</keyword>
<feature type="transmembrane region" description="Helical" evidence="10">
    <location>
        <begin position="50"/>
        <end position="75"/>
    </location>
</feature>
<dbReference type="InterPro" id="IPR036927">
    <property type="entry name" value="Cyt_c_oxase-like_su1_sf"/>
</dbReference>
<feature type="transmembrane region" description="Helical" evidence="10">
    <location>
        <begin position="235"/>
        <end position="253"/>
    </location>
</feature>
<keyword evidence="9" id="KW-0249">Electron transport</keyword>
<feature type="transmembrane region" description="Helical" evidence="10">
    <location>
        <begin position="175"/>
        <end position="203"/>
    </location>
</feature>
<organism evidence="12">
    <name type="scientific">Plagiorhynchus transversus</name>
    <dbReference type="NCBI Taxonomy" id="1795586"/>
    <lineage>
        <taxon>Eukaryota</taxon>
        <taxon>Metazoa</taxon>
        <taxon>Spiralia</taxon>
        <taxon>Lophotrochozoa</taxon>
        <taxon>Acanthocephala</taxon>
        <taxon>Palaeacanthocephala</taxon>
        <taxon>Polymorphida</taxon>
        <taxon>Plagiorhynchidae</taxon>
        <taxon>Plagiorhynchus</taxon>
    </lineage>
</organism>
<dbReference type="InterPro" id="IPR033944">
    <property type="entry name" value="Cyt_c_oxase_su1_dom"/>
</dbReference>
<dbReference type="AlphaFoldDB" id="A0A140E9M4"/>
<feature type="transmembrane region" description="Helical" evidence="10">
    <location>
        <begin position="95"/>
        <end position="118"/>
    </location>
</feature>
<dbReference type="PANTHER" id="PTHR10422:SF18">
    <property type="entry name" value="CYTOCHROME C OXIDASE SUBUNIT 1"/>
    <property type="match status" value="1"/>
</dbReference>
<evidence type="ECO:0000256" key="7">
    <source>
        <dbReference type="ARBA" id="ARBA00022989"/>
    </source>
</evidence>
<comment type="subcellular location">
    <subcellularLocation>
        <location evidence="2">Membrane</location>
        <topology evidence="2">Multi-pass membrane protein</topology>
    </subcellularLocation>
    <subcellularLocation>
        <location evidence="9">Mitochondrion inner membrane</location>
        <topology evidence="9">Multi-pass membrane protein</topology>
    </subcellularLocation>
</comment>
<feature type="transmembrane region" description="Helical" evidence="10">
    <location>
        <begin position="404"/>
        <end position="428"/>
    </location>
</feature>
<dbReference type="GO" id="GO:0006123">
    <property type="term" value="P:mitochondrial electron transport, cytochrome c to oxygen"/>
    <property type="evidence" value="ECO:0007669"/>
    <property type="project" value="TreeGrafter"/>
</dbReference>
<keyword evidence="9 12" id="KW-0496">Mitochondrion</keyword>
<keyword evidence="9" id="KW-0679">Respiratory chain</keyword>
<keyword evidence="9" id="KW-0349">Heme</keyword>
<dbReference type="EC" id="7.1.1.9" evidence="9"/>
<accession>A0A140E9M4</accession>
<keyword evidence="7 10" id="KW-1133">Transmembrane helix</keyword>
<dbReference type="Gene3D" id="1.20.210.10">
    <property type="entry name" value="Cytochrome c oxidase-like, subunit I domain"/>
    <property type="match status" value="1"/>
</dbReference>
<evidence type="ECO:0000256" key="9">
    <source>
        <dbReference type="RuleBase" id="RU000369"/>
    </source>
</evidence>
<dbReference type="PROSITE" id="PS50855">
    <property type="entry name" value="COX1"/>
    <property type="match status" value="1"/>
</dbReference>
<keyword evidence="8 9" id="KW-0472">Membrane</keyword>
<evidence type="ECO:0000256" key="8">
    <source>
        <dbReference type="ARBA" id="ARBA00023136"/>
    </source>
</evidence>
<dbReference type="GO" id="GO:0046872">
    <property type="term" value="F:metal ion binding"/>
    <property type="evidence" value="ECO:0007669"/>
    <property type="project" value="UniProtKB-KW"/>
</dbReference>
<name>A0A140E9M4_9BILA</name>
<dbReference type="PANTHER" id="PTHR10422">
    <property type="entry name" value="CYTOCHROME C OXIDASE SUBUNIT 1"/>
    <property type="match status" value="1"/>
</dbReference>
<comment type="cofactor">
    <cofactor evidence="1">
        <name>heme</name>
        <dbReference type="ChEBI" id="CHEBI:30413"/>
    </cofactor>
</comment>
<dbReference type="InterPro" id="IPR000883">
    <property type="entry name" value="Cyt_C_Oxase_1"/>
</dbReference>
<evidence type="ECO:0000256" key="3">
    <source>
        <dbReference type="ARBA" id="ARBA00004673"/>
    </source>
</evidence>
<dbReference type="SUPFAM" id="SSF81442">
    <property type="entry name" value="Cytochrome c oxidase subunit I-like"/>
    <property type="match status" value="1"/>
</dbReference>
<proteinExistence type="inferred from homology"/>
<dbReference type="Pfam" id="PF00115">
    <property type="entry name" value="COX1"/>
    <property type="match status" value="1"/>
</dbReference>
<comment type="function">
    <text evidence="9">Component of the cytochrome c oxidase, the last enzyme in the mitochondrial electron transport chain which drives oxidative phosphorylation. The respiratory chain contains 3 multisubunit complexes succinate dehydrogenase (complex II, CII), ubiquinol-cytochrome c oxidoreductase (cytochrome b-c1 complex, complex III, CIII) and cytochrome c oxidase (complex IV, CIV), that cooperate to transfer electrons derived from NADH and succinate to molecular oxygen, creating an electrochemical gradient over the inner membrane that drives transmembrane transport and the ATP synthase. Cytochrome c oxidase is the component of the respiratory chain that catalyzes the reduction of oxygen to water. Electrons originating from reduced cytochrome c in the intermembrane space (IMS) are transferred via the dinuclear copper A center (CU(A)) of subunit 2 and heme A of subunit 1 to the active site in subunit 1, a binuclear center (BNC) formed by heme A3 and copper B (CU(B)). The BNC reduces molecular oxygen to 2 water molecules using 4 electrons from cytochrome c in the IMS and 4 protons from the mitochondrial matrix.</text>
</comment>
<dbReference type="PROSITE" id="PS00077">
    <property type="entry name" value="COX1_CUB"/>
    <property type="match status" value="1"/>
</dbReference>
<sequence>MSLNHKDIGLLYILVGVWSGVMGFSLSLIIRLELGLGGEWLGDEHLYNVVVTAHAVMMIFFLVMPVFMGGFGNWLMPSMLGLGDMALPRLNNLSFLLLPCSLMFFMISMMISGGAGGWTMYPPLVLGEFMSGKSMDLMILSLHVAGLSSLLGSINLLVTGVLGGQMGGSVEQLPLMVWSLMITAFLVLLTIPVLAAALTMLLLDRNLGTSFFNPVGGGSPLLYQHMFWFFGHPEVYILILPGFGIVSHVVAELGGKFEVFGYLGMVYAMISIGGLGCLVWAHHMFTVGLDIDTRAYFTAASMTIAVPTGIKIFSWLASLYGLVEVSSSMVLWVLGFIFMFVVGGLTGVMISNSSLDVMYHDTYFVVAHFHYVLSMGVVFSMFLGLNYWFPLVMGVNLPDVGLKVHFYLVFVGVNMTFFPQFILGLMGMPRRYVDFPDMLEFWNSVSSVGALISFMGMLVYIGSIFQSLVSGKIVCSTFWGLSGLEWVQGSMVSYHSCEEGVVNFS</sequence>
<evidence type="ECO:0000256" key="10">
    <source>
        <dbReference type="SAM" id="Phobius"/>
    </source>
</evidence>
<keyword evidence="9" id="KW-0186">Copper</keyword>
<gene>
    <name evidence="12" type="primary">CO1</name>
</gene>
<feature type="transmembrane region" description="Helical" evidence="10">
    <location>
        <begin position="448"/>
        <end position="469"/>
    </location>
</feature>
<dbReference type="GO" id="GO:0004129">
    <property type="term" value="F:cytochrome-c oxidase activity"/>
    <property type="evidence" value="ECO:0007669"/>
    <property type="project" value="UniProtKB-EC"/>
</dbReference>
<keyword evidence="6 9" id="KW-0812">Transmembrane</keyword>
<evidence type="ECO:0000256" key="1">
    <source>
        <dbReference type="ARBA" id="ARBA00001971"/>
    </source>
</evidence>
<evidence type="ECO:0000256" key="2">
    <source>
        <dbReference type="ARBA" id="ARBA00004141"/>
    </source>
</evidence>
<feature type="transmembrane region" description="Helical" evidence="10">
    <location>
        <begin position="260"/>
        <end position="283"/>
    </location>
</feature>
<comment type="catalytic activity">
    <reaction evidence="9">
        <text>4 Fe(II)-[cytochrome c] + O2 + 8 H(+)(in) = 4 Fe(III)-[cytochrome c] + 2 H2O + 4 H(+)(out)</text>
        <dbReference type="Rhea" id="RHEA:11436"/>
        <dbReference type="Rhea" id="RHEA-COMP:10350"/>
        <dbReference type="Rhea" id="RHEA-COMP:14399"/>
        <dbReference type="ChEBI" id="CHEBI:15377"/>
        <dbReference type="ChEBI" id="CHEBI:15378"/>
        <dbReference type="ChEBI" id="CHEBI:15379"/>
        <dbReference type="ChEBI" id="CHEBI:29033"/>
        <dbReference type="ChEBI" id="CHEBI:29034"/>
        <dbReference type="EC" id="7.1.1.9"/>
    </reaction>
</comment>
<keyword evidence="9" id="KW-0408">Iron</keyword>
<dbReference type="GO" id="GO:0015990">
    <property type="term" value="P:electron transport coupled proton transport"/>
    <property type="evidence" value="ECO:0007669"/>
    <property type="project" value="TreeGrafter"/>
</dbReference>
<feature type="transmembrane region" description="Helical" evidence="10">
    <location>
        <begin position="329"/>
        <end position="351"/>
    </location>
</feature>
<dbReference type="GO" id="GO:0020037">
    <property type="term" value="F:heme binding"/>
    <property type="evidence" value="ECO:0007669"/>
    <property type="project" value="InterPro"/>
</dbReference>
<dbReference type="InterPro" id="IPR023615">
    <property type="entry name" value="Cyt_c_Oxase_su1_BS"/>
</dbReference>
<feature type="domain" description="Cytochrome oxidase subunit I profile" evidence="11">
    <location>
        <begin position="1"/>
        <end position="505"/>
    </location>
</feature>
<keyword evidence="9" id="KW-0999">Mitochondrion inner membrane</keyword>
<feature type="transmembrane region" description="Helical" evidence="10">
    <location>
        <begin position="138"/>
        <end position="163"/>
    </location>
</feature>
<evidence type="ECO:0000256" key="6">
    <source>
        <dbReference type="ARBA" id="ARBA00022692"/>
    </source>
</evidence>